<accession>A1ZKX7</accession>
<organism evidence="7 8">
    <name type="scientific">Microscilla marina ATCC 23134</name>
    <dbReference type="NCBI Taxonomy" id="313606"/>
    <lineage>
        <taxon>Bacteria</taxon>
        <taxon>Pseudomonadati</taxon>
        <taxon>Bacteroidota</taxon>
        <taxon>Cytophagia</taxon>
        <taxon>Cytophagales</taxon>
        <taxon>Microscillaceae</taxon>
        <taxon>Microscilla</taxon>
    </lineage>
</organism>
<dbReference type="PANTHER" id="PTHR42711:SF5">
    <property type="entry name" value="ABC TRANSPORTER ATP-BINDING PROTEIN NATA"/>
    <property type="match status" value="1"/>
</dbReference>
<sequence length="432" mass="48913">MSKRINDRGIEIDLLLDDENLPRAIIRLLDFVQDFSTNATHVNTALEISTSQKQVIRDQENQTITYEQALQRTAEIIQRIRQLKQDIADVYLLAVHVNAQNTRQVQTETAELTNVAGEEFKEAMPILMECFGLSKYYRKSGFSLSGIDLHLRLGEITGVVGENGNGKTTLFKVITGNLQHDAGVIAFPLLQKHQISKDKVDWIEVKSEIAYVEQELPSWHGTLKQNIHLELAQHGIKGAYNEQNTAYILERLGLTEHADKKWSELSGGYKLRFALAKALVWRPKMLVIDEPLANLDVRSQRIVLNDLKDLAKSAKYPISIIISSQHLHEIESIADNLMFLQKGRMVFSGDKNNIGDARLHNFFELSCVLEKRALESLLTGLPVSEIEHNGLSYVITGSKELDGQKILETLVQNNVEVEYFRNISNSAKRLFL</sequence>
<dbReference type="AlphaFoldDB" id="A1ZKX7"/>
<keyword evidence="5" id="KW-0067">ATP-binding</keyword>
<feature type="domain" description="ABC transporter" evidence="6">
    <location>
        <begin position="128"/>
        <end position="367"/>
    </location>
</feature>
<keyword evidence="4" id="KW-0547">Nucleotide-binding</keyword>
<comment type="similarity">
    <text evidence="1">Belongs to the ABC transporter superfamily.</text>
</comment>
<evidence type="ECO:0000313" key="8">
    <source>
        <dbReference type="Proteomes" id="UP000004095"/>
    </source>
</evidence>
<dbReference type="RefSeq" id="WP_002697108.1">
    <property type="nucleotide sequence ID" value="NZ_AAWS01000013.1"/>
</dbReference>
<dbReference type="OrthoDB" id="963173at2"/>
<keyword evidence="3" id="KW-0536">Nodulation</keyword>
<dbReference type="InterPro" id="IPR003439">
    <property type="entry name" value="ABC_transporter-like_ATP-bd"/>
</dbReference>
<name>A1ZKX7_MICM2</name>
<evidence type="ECO:0000256" key="5">
    <source>
        <dbReference type="ARBA" id="ARBA00022840"/>
    </source>
</evidence>
<dbReference type="PROSITE" id="PS50893">
    <property type="entry name" value="ABC_TRANSPORTER_2"/>
    <property type="match status" value="1"/>
</dbReference>
<dbReference type="SUPFAM" id="SSF52540">
    <property type="entry name" value="P-loop containing nucleoside triphosphate hydrolases"/>
    <property type="match status" value="1"/>
</dbReference>
<evidence type="ECO:0000256" key="1">
    <source>
        <dbReference type="ARBA" id="ARBA00005417"/>
    </source>
</evidence>
<keyword evidence="2" id="KW-0813">Transport</keyword>
<dbReference type="GO" id="GO:0016887">
    <property type="term" value="F:ATP hydrolysis activity"/>
    <property type="evidence" value="ECO:0007669"/>
    <property type="project" value="InterPro"/>
</dbReference>
<proteinExistence type="inferred from homology"/>
<evidence type="ECO:0000256" key="4">
    <source>
        <dbReference type="ARBA" id="ARBA00022741"/>
    </source>
</evidence>
<dbReference type="Proteomes" id="UP000004095">
    <property type="component" value="Unassembled WGS sequence"/>
</dbReference>
<dbReference type="eggNOG" id="COG1131">
    <property type="taxonomic scope" value="Bacteria"/>
</dbReference>
<dbReference type="InterPro" id="IPR027417">
    <property type="entry name" value="P-loop_NTPase"/>
</dbReference>
<gene>
    <name evidence="7" type="ORF">M23134_00097</name>
</gene>
<evidence type="ECO:0000259" key="6">
    <source>
        <dbReference type="PROSITE" id="PS50893"/>
    </source>
</evidence>
<protein>
    <submittedName>
        <fullName evidence="7">Probable ABC transporter, putative</fullName>
    </submittedName>
</protein>
<reference evidence="7 8" key="1">
    <citation type="submission" date="2007-01" db="EMBL/GenBank/DDBJ databases">
        <authorList>
            <person name="Haygood M."/>
            <person name="Podell S."/>
            <person name="Anderson C."/>
            <person name="Hopkinson B."/>
            <person name="Roe K."/>
            <person name="Barbeau K."/>
            <person name="Gaasterland T."/>
            <person name="Ferriera S."/>
            <person name="Johnson J."/>
            <person name="Kravitz S."/>
            <person name="Beeson K."/>
            <person name="Sutton G."/>
            <person name="Rogers Y.-H."/>
            <person name="Friedman R."/>
            <person name="Frazier M."/>
            <person name="Venter J.C."/>
        </authorList>
    </citation>
    <scope>NUCLEOTIDE SEQUENCE [LARGE SCALE GENOMIC DNA]</scope>
    <source>
        <strain evidence="7 8">ATCC 23134</strain>
    </source>
</reference>
<comment type="caution">
    <text evidence="7">The sequence shown here is derived from an EMBL/GenBank/DDBJ whole genome shotgun (WGS) entry which is preliminary data.</text>
</comment>
<dbReference type="EMBL" id="AAWS01000013">
    <property type="protein sequence ID" value="EAY28943.1"/>
    <property type="molecule type" value="Genomic_DNA"/>
</dbReference>
<dbReference type="PANTHER" id="PTHR42711">
    <property type="entry name" value="ABC TRANSPORTER ATP-BINDING PROTEIN"/>
    <property type="match status" value="1"/>
</dbReference>
<dbReference type="Gene3D" id="3.40.50.300">
    <property type="entry name" value="P-loop containing nucleotide triphosphate hydrolases"/>
    <property type="match status" value="1"/>
</dbReference>
<dbReference type="GO" id="GO:0005524">
    <property type="term" value="F:ATP binding"/>
    <property type="evidence" value="ECO:0007669"/>
    <property type="project" value="UniProtKB-KW"/>
</dbReference>
<dbReference type="Pfam" id="PF00005">
    <property type="entry name" value="ABC_tran"/>
    <property type="match status" value="1"/>
</dbReference>
<evidence type="ECO:0000256" key="3">
    <source>
        <dbReference type="ARBA" id="ARBA00022458"/>
    </source>
</evidence>
<evidence type="ECO:0000256" key="2">
    <source>
        <dbReference type="ARBA" id="ARBA00022448"/>
    </source>
</evidence>
<keyword evidence="8" id="KW-1185">Reference proteome</keyword>
<evidence type="ECO:0000313" key="7">
    <source>
        <dbReference type="EMBL" id="EAY28943.1"/>
    </source>
</evidence>
<dbReference type="SMART" id="SM00382">
    <property type="entry name" value="AAA"/>
    <property type="match status" value="1"/>
</dbReference>
<dbReference type="InterPro" id="IPR003593">
    <property type="entry name" value="AAA+_ATPase"/>
</dbReference>
<dbReference type="InterPro" id="IPR050763">
    <property type="entry name" value="ABC_transporter_ATP-binding"/>
</dbReference>